<dbReference type="Gene3D" id="1.10.640.10">
    <property type="entry name" value="Haem peroxidase domain superfamily, animal type"/>
    <property type="match status" value="1"/>
</dbReference>
<dbReference type="InterPro" id="IPR010255">
    <property type="entry name" value="Haem_peroxidase_sf"/>
</dbReference>
<dbReference type="Gene3D" id="1.10.1330.10">
    <property type="entry name" value="Dockerin domain"/>
    <property type="match status" value="1"/>
</dbReference>
<dbReference type="GO" id="GO:0020037">
    <property type="term" value="F:heme binding"/>
    <property type="evidence" value="ECO:0007669"/>
    <property type="project" value="InterPro"/>
</dbReference>
<evidence type="ECO:0000313" key="7">
    <source>
        <dbReference type="Proteomes" id="UP000199021"/>
    </source>
</evidence>
<proteinExistence type="predicted"/>
<feature type="domain" description="Secretion system C-terminal sorting" evidence="5">
    <location>
        <begin position="866"/>
        <end position="933"/>
    </location>
</feature>
<dbReference type="STRING" id="478744.SAMN05444359_11074"/>
<organism evidence="6 7">
    <name type="scientific">Neolewinella agarilytica</name>
    <dbReference type="NCBI Taxonomy" id="478744"/>
    <lineage>
        <taxon>Bacteria</taxon>
        <taxon>Pseudomonadati</taxon>
        <taxon>Bacteroidota</taxon>
        <taxon>Saprospiria</taxon>
        <taxon>Saprospirales</taxon>
        <taxon>Lewinellaceae</taxon>
        <taxon>Neolewinella</taxon>
    </lineage>
</organism>
<dbReference type="PROSITE" id="PS50292">
    <property type="entry name" value="PEROXIDASE_3"/>
    <property type="match status" value="1"/>
</dbReference>
<evidence type="ECO:0000313" key="6">
    <source>
        <dbReference type="EMBL" id="SEQ46110.1"/>
    </source>
</evidence>
<evidence type="ECO:0000259" key="5">
    <source>
        <dbReference type="Pfam" id="PF18962"/>
    </source>
</evidence>
<dbReference type="RefSeq" id="WP_090168078.1">
    <property type="nucleotide sequence ID" value="NZ_FOFB01000010.1"/>
</dbReference>
<dbReference type="InParanoid" id="A0A1H9G7T2"/>
<dbReference type="GO" id="GO:0005576">
    <property type="term" value="C:extracellular region"/>
    <property type="evidence" value="ECO:0007669"/>
    <property type="project" value="UniProtKB-SubCell"/>
</dbReference>
<comment type="subcellular location">
    <subcellularLocation>
        <location evidence="1">Secreted</location>
    </subcellularLocation>
</comment>
<keyword evidence="7" id="KW-1185">Reference proteome</keyword>
<dbReference type="CDD" id="cd09822">
    <property type="entry name" value="peroxinectin_like_bacterial"/>
    <property type="match status" value="1"/>
</dbReference>
<protein>
    <submittedName>
        <fullName evidence="6">Por secretion system C-terminal sorting domain-containing protein</fullName>
    </submittedName>
</protein>
<keyword evidence="3" id="KW-0325">Glycoprotein</keyword>
<accession>A0A1H9G7T2</accession>
<dbReference type="InterPro" id="IPR036439">
    <property type="entry name" value="Dockerin_dom_sf"/>
</dbReference>
<feature type="signal peptide" evidence="4">
    <location>
        <begin position="1"/>
        <end position="20"/>
    </location>
</feature>
<evidence type="ECO:0000256" key="1">
    <source>
        <dbReference type="ARBA" id="ARBA00004613"/>
    </source>
</evidence>
<dbReference type="GO" id="GO:0004601">
    <property type="term" value="F:peroxidase activity"/>
    <property type="evidence" value="ECO:0007669"/>
    <property type="project" value="InterPro"/>
</dbReference>
<dbReference type="SUPFAM" id="SSF63446">
    <property type="entry name" value="Type I dockerin domain"/>
    <property type="match status" value="1"/>
</dbReference>
<dbReference type="PANTHER" id="PTHR11475">
    <property type="entry name" value="OXIDASE/PEROXIDASE"/>
    <property type="match status" value="1"/>
</dbReference>
<sequence length="944" mass="103169">MNTRLLLSCIAVLFSSFAFAQTDDTDLYRTIDGRYNNPNFDHWGASHTALRRFTGNGYVDGQSEPVADRPNPRVISNTLFAQEGLLNDPVGLSDFTWVFGQFMDHDIALTEEVGEPFNIPVPMGDPAFDPLNFGTVVIPLTRNAPRFGTGSGTNNPRQYNNDITAFVDGSGVYGSDEQRAEWLRSHVDGKMKVSRGNMLPYNTITGEIEGPEDPNAPHMANATGFRGRMYVAGDVRANENPLLASFHTLFVREHNRQCDLLKAANPDWTDDQLYHHARKIVGGLIQSITYDEWLPAMGVPILDYEGFNPSVNPQLTNVFSAAAFRVGHTLLNSNLRRLDASGQVIEDGNLTLREAFFNPPVLQDYGIDVYLRGMAEQVQQKMDNRVVDDVRNFLFGPPGAGGLDLASINIARGRDRGLSSYNAIRQDYGLPLLFEFADINPDEDVHEALSGLYGSDINKIDPWVAMLSERPVSGSIFGPTIQRIMQKQFSDLRDGDRFFYQNDPMLSEEEKDWIQATTFRDIIMYNSSISLMQENVFEAMPFSEVCGSSTVAVDGLVRVHTTDAPLQDVTINVLTDDGELTQTELTSDLGFYDFDALPACDNTILTAQRDDDWAAGVDIFDMVAIQRQLLGIEELANPYQFLAADANGDATIDVFDIVSISRLILGRDLELLPAPAQPWSFVAASYEFQTPAWPFDDPLLTTIDFSVVAPGDINQGFIAYKRGDVNADADLSTNNLAEGLVVNVPDTDIAFGETQRVTLRLTGEELAGFQLKLAGEGLRITDVISSDLPASSYALANGQLQLLGVESGATSHTITLEVRAEADGSLAEMFTLSDNELSVAVGLDGAPLTVTLGAAAGAMEVVESKVYPNPFVDAFTVAFATPLPKNATAELLDLNGRLLNSQPVAAGSERLQMRGLDLPAGAYLLRVTSEDGELLLTTRLGAAK</sequence>
<dbReference type="AlphaFoldDB" id="A0A1H9G7T2"/>
<name>A0A1H9G7T2_9BACT</name>
<evidence type="ECO:0000256" key="3">
    <source>
        <dbReference type="ARBA" id="ARBA00023180"/>
    </source>
</evidence>
<dbReference type="InterPro" id="IPR037120">
    <property type="entry name" value="Haem_peroxidase_sf_animal"/>
</dbReference>
<dbReference type="CDD" id="cd14252">
    <property type="entry name" value="Dockerin_like"/>
    <property type="match status" value="1"/>
</dbReference>
<gene>
    <name evidence="6" type="ORF">SAMN05444359_11074</name>
</gene>
<dbReference type="InterPro" id="IPR026444">
    <property type="entry name" value="Secre_tail"/>
</dbReference>
<dbReference type="EMBL" id="FOFB01000010">
    <property type="protein sequence ID" value="SEQ46110.1"/>
    <property type="molecule type" value="Genomic_DNA"/>
</dbReference>
<dbReference type="Proteomes" id="UP000199021">
    <property type="component" value="Unassembled WGS sequence"/>
</dbReference>
<dbReference type="NCBIfam" id="TIGR04183">
    <property type="entry name" value="Por_Secre_tail"/>
    <property type="match status" value="1"/>
</dbReference>
<dbReference type="GO" id="GO:0006979">
    <property type="term" value="P:response to oxidative stress"/>
    <property type="evidence" value="ECO:0007669"/>
    <property type="project" value="InterPro"/>
</dbReference>
<evidence type="ECO:0000256" key="2">
    <source>
        <dbReference type="ARBA" id="ARBA00022525"/>
    </source>
</evidence>
<feature type="chain" id="PRO_5011508962" evidence="4">
    <location>
        <begin position="21"/>
        <end position="944"/>
    </location>
</feature>
<dbReference type="PRINTS" id="PR00457">
    <property type="entry name" value="ANPEROXIDASE"/>
</dbReference>
<dbReference type="SUPFAM" id="SSF48113">
    <property type="entry name" value="Heme-dependent peroxidases"/>
    <property type="match status" value="1"/>
</dbReference>
<keyword evidence="4" id="KW-0732">Signal</keyword>
<dbReference type="GO" id="GO:0000272">
    <property type="term" value="P:polysaccharide catabolic process"/>
    <property type="evidence" value="ECO:0007669"/>
    <property type="project" value="InterPro"/>
</dbReference>
<dbReference type="PANTHER" id="PTHR11475:SF4">
    <property type="entry name" value="CHORION PEROXIDASE"/>
    <property type="match status" value="1"/>
</dbReference>
<dbReference type="Pfam" id="PF03098">
    <property type="entry name" value="An_peroxidase"/>
    <property type="match status" value="1"/>
</dbReference>
<keyword evidence="2" id="KW-0964">Secreted</keyword>
<dbReference type="Pfam" id="PF18962">
    <property type="entry name" value="Por_Secre_tail"/>
    <property type="match status" value="1"/>
</dbReference>
<dbReference type="OrthoDB" id="9765610at2"/>
<evidence type="ECO:0000256" key="4">
    <source>
        <dbReference type="SAM" id="SignalP"/>
    </source>
</evidence>
<reference evidence="7" key="1">
    <citation type="submission" date="2016-10" db="EMBL/GenBank/DDBJ databases">
        <authorList>
            <person name="Varghese N."/>
            <person name="Submissions S."/>
        </authorList>
    </citation>
    <scope>NUCLEOTIDE SEQUENCE [LARGE SCALE GENOMIC DNA]</scope>
    <source>
        <strain evidence="7">DSM 24740</strain>
    </source>
</reference>
<dbReference type="InterPro" id="IPR019791">
    <property type="entry name" value="Haem_peroxidase_animal"/>
</dbReference>